<evidence type="ECO:0000313" key="4">
    <source>
        <dbReference type="Proteomes" id="UP001367508"/>
    </source>
</evidence>
<gene>
    <name evidence="3" type="ORF">VNO77_46895</name>
    <name evidence="2" type="ORF">VNO77_49274</name>
</gene>
<dbReference type="Proteomes" id="UP001367508">
    <property type="component" value="Unassembled WGS sequence"/>
</dbReference>
<organism evidence="3 4">
    <name type="scientific">Canavalia gladiata</name>
    <name type="common">Sword bean</name>
    <name type="synonym">Dolichos gladiatus</name>
    <dbReference type="NCBI Taxonomy" id="3824"/>
    <lineage>
        <taxon>Eukaryota</taxon>
        <taxon>Viridiplantae</taxon>
        <taxon>Streptophyta</taxon>
        <taxon>Embryophyta</taxon>
        <taxon>Tracheophyta</taxon>
        <taxon>Spermatophyta</taxon>
        <taxon>Magnoliopsida</taxon>
        <taxon>eudicotyledons</taxon>
        <taxon>Gunneridae</taxon>
        <taxon>Pentapetalae</taxon>
        <taxon>rosids</taxon>
        <taxon>fabids</taxon>
        <taxon>Fabales</taxon>
        <taxon>Fabaceae</taxon>
        <taxon>Papilionoideae</taxon>
        <taxon>50 kb inversion clade</taxon>
        <taxon>NPAAA clade</taxon>
        <taxon>indigoferoid/millettioid clade</taxon>
        <taxon>Phaseoleae</taxon>
        <taxon>Canavalia</taxon>
    </lineage>
</organism>
<dbReference type="EMBL" id="JAYMYQ010000028">
    <property type="protein sequence ID" value="KAK7298435.1"/>
    <property type="molecule type" value="Genomic_DNA"/>
</dbReference>
<sequence>MFHSGGNCLSAITTHSAYSSQILSNTRSNSGGALCASDLVEEVLDEKDGLSKKTSHMEGSGPEEEEKEFTSNQGNAHSIHLSCLIEKVFRFQSSDL</sequence>
<reference evidence="3 4" key="1">
    <citation type="submission" date="2024-01" db="EMBL/GenBank/DDBJ databases">
        <title>The genomes of 5 underutilized Papilionoideae crops provide insights into root nodulation and disease resistanc.</title>
        <authorList>
            <person name="Jiang F."/>
        </authorList>
    </citation>
    <scope>NUCLEOTIDE SEQUENCE [LARGE SCALE GENOMIC DNA]</scope>
    <source>
        <strain evidence="3">LVBAO_FW01</strain>
        <tissue evidence="3">Leaves</tissue>
    </source>
</reference>
<evidence type="ECO:0000313" key="3">
    <source>
        <dbReference type="EMBL" id="KAK7298435.1"/>
    </source>
</evidence>
<keyword evidence="4" id="KW-1185">Reference proteome</keyword>
<protein>
    <submittedName>
        <fullName evidence="3">Uncharacterized protein</fullName>
    </submittedName>
</protein>
<comment type="caution">
    <text evidence="3">The sequence shown here is derived from an EMBL/GenBank/DDBJ whole genome shotgun (WGS) entry which is preliminary data.</text>
</comment>
<name>A0AAN9JFY7_CANGL</name>
<accession>A0AAN9JFY7</accession>
<dbReference type="AlphaFoldDB" id="A0AAN9JFY7"/>
<evidence type="ECO:0000313" key="2">
    <source>
        <dbReference type="EMBL" id="KAK7296953.1"/>
    </source>
</evidence>
<evidence type="ECO:0000256" key="1">
    <source>
        <dbReference type="SAM" id="MobiDB-lite"/>
    </source>
</evidence>
<proteinExistence type="predicted"/>
<feature type="region of interest" description="Disordered" evidence="1">
    <location>
        <begin position="47"/>
        <end position="74"/>
    </location>
</feature>
<dbReference type="EMBL" id="JAYMYQ010000056">
    <property type="protein sequence ID" value="KAK7296953.1"/>
    <property type="molecule type" value="Genomic_DNA"/>
</dbReference>